<feature type="compositionally biased region" description="Low complexity" evidence="3">
    <location>
        <begin position="157"/>
        <end position="182"/>
    </location>
</feature>
<dbReference type="RefSeq" id="XP_032812307.1">
    <property type="nucleotide sequence ID" value="XM_032956416.1"/>
</dbReference>
<feature type="region of interest" description="Disordered" evidence="3">
    <location>
        <begin position="153"/>
        <end position="254"/>
    </location>
</feature>
<gene>
    <name evidence="7" type="primary">LOC116943517</name>
</gene>
<dbReference type="Gene3D" id="1.10.555.10">
    <property type="entry name" value="Rho GTPase activation protein"/>
    <property type="match status" value="1"/>
</dbReference>
<dbReference type="InterPro" id="IPR023393">
    <property type="entry name" value="START-like_dom_sf"/>
</dbReference>
<name>A0AAJ7T6S7_PETMA</name>
<dbReference type="PANTHER" id="PTHR12659:SF4">
    <property type="entry name" value="RHO-GAP DOMAIN-CONTAINING PROTEIN"/>
    <property type="match status" value="1"/>
</dbReference>
<feature type="compositionally biased region" description="Low complexity" evidence="3">
    <location>
        <begin position="550"/>
        <end position="568"/>
    </location>
</feature>
<dbReference type="GO" id="GO:0005096">
    <property type="term" value="F:GTPase activator activity"/>
    <property type="evidence" value="ECO:0007669"/>
    <property type="project" value="UniProtKB-KW"/>
</dbReference>
<dbReference type="InterPro" id="IPR013761">
    <property type="entry name" value="SAM/pointed_sf"/>
</dbReference>
<feature type="domain" description="START" evidence="5">
    <location>
        <begin position="929"/>
        <end position="1119"/>
    </location>
</feature>
<feature type="region of interest" description="Disordered" evidence="3">
    <location>
        <begin position="478"/>
        <end position="504"/>
    </location>
</feature>
<dbReference type="SMART" id="SM00324">
    <property type="entry name" value="RhoGAP"/>
    <property type="match status" value="1"/>
</dbReference>
<dbReference type="AlphaFoldDB" id="A0AAJ7T6S7"/>
<feature type="region of interest" description="Disordered" evidence="3">
    <location>
        <begin position="1"/>
        <end position="20"/>
    </location>
</feature>
<dbReference type="SUPFAM" id="SSF48350">
    <property type="entry name" value="GTPase activation domain, GAP"/>
    <property type="match status" value="1"/>
</dbReference>
<dbReference type="Pfam" id="PF01852">
    <property type="entry name" value="START"/>
    <property type="match status" value="1"/>
</dbReference>
<dbReference type="GO" id="GO:0008289">
    <property type="term" value="F:lipid binding"/>
    <property type="evidence" value="ECO:0007669"/>
    <property type="project" value="InterPro"/>
</dbReference>
<protein>
    <submittedName>
        <fullName evidence="7">Rho GTPase-activating protein 7-like isoform X1</fullName>
    </submittedName>
</protein>
<accession>A0AAJ7T6S7</accession>
<dbReference type="GO" id="GO:0007165">
    <property type="term" value="P:signal transduction"/>
    <property type="evidence" value="ECO:0007669"/>
    <property type="project" value="InterPro"/>
</dbReference>
<dbReference type="FunFam" id="3.30.530.20:FF:000009">
    <property type="entry name" value="StAR related lipid transfer domain containing 13"/>
    <property type="match status" value="1"/>
</dbReference>
<reference evidence="7" key="1">
    <citation type="submission" date="2025-08" db="UniProtKB">
        <authorList>
            <consortium name="RefSeq"/>
        </authorList>
    </citation>
    <scope>IDENTIFICATION</scope>
    <source>
        <tissue evidence="7">Sperm</tissue>
    </source>
</reference>
<dbReference type="Gene3D" id="3.30.530.20">
    <property type="match status" value="1"/>
</dbReference>
<dbReference type="SUPFAM" id="SSF47769">
    <property type="entry name" value="SAM/Pointed domain"/>
    <property type="match status" value="1"/>
</dbReference>
<dbReference type="PANTHER" id="PTHR12659">
    <property type="entry name" value="RHO-TYPE GTPASE ACTIVATING PROTEIN"/>
    <property type="match status" value="1"/>
</dbReference>
<sequence>MAGQQQGMEAQLRRSLSEHVRSSTSRARHLLWRNLREKRLTEIELRAACDWLCAAGFPQYAQLYRDLRCPIDISAVHKDHAYLDQDSFESLCSRLMILNKCALMKVDVGSSKNKGDDSDDDDKCALSEKWVFDGTSRKWVPVEDFQEMRGPWLVRGTKSSNGSSETVSSSMSTQQSTATSVLDELESVEDVEGTRTPRPEMTQPLVAVEHDEDGARSSCRSSPSALPADRCPSDRQRASSRACSADEDGGPSVAKGFLKRVENLSLKRHSKRKAGATKERLQISGPLLQAGANGEHIKLTSCSCKGNGSLKITSNGPLVNGTSSGDKDDLVLLPSKIITSTPNCCDATDHSCGPDKTHVNSPKSKADNCFLIRNQIFQLPQDYKPGTFPRVLLCKGFRPNSCMDDDVNWRTGSFHLRGKSRVSSEDRGGGHGDARGYKGLVTSASADSLVVNRHLQDCDLLERRISLYDNVPFAQLPPVRRRSAEPSVPGQSGEKAPARAGGPDLPCDVDFMNLDDVIEHVIGVQRTVSLWSQQMWRDLQGPPEDSSGKEPSLSVDSTSSESASSAAGSERRPFAVVDGSGKATARTEANGSPTKEQESPTEPNSPGDLDGGLPLLHKAMHVTSVPLQSLSVLQLRALQTLSLLKLTALLEKYSPSNKLGWNWAVPSFMKRIKMPDSREVNVFGAPLLVNAQRTGHSLPPGIQEAVTFLAQHGCDQVGLFRKSGVKSRIQALRDANEACRQGVTYEGHSPYDVADLLKQYFRDLPEPLLTNRLSDSLLLLYQFVPKEQRLQGLQAAVLLAPQENRQALQALLHFLGRVVERSHENQMTAANLSVCLAPSIFHLTTLKRGGSSSRCKRPPRGSSLQRKPSLGKPDLKELSENLAASQALAHMISKYNNLFQVPVEMLWRCGAMNADEGWAAPGTTELRLAEGGRPGLSDLLDGRVLELLREARDKFRGWTAVPDCDLAELAYKKIEDGSPLRPWKACVEVGAPACEVLHRVLRERNLWDPDLLGESILESLDDQTEIYQLVQDATPLFSKRDYVLLRTWRTDLPKGCCALTAVSVQHALDSASIPAADTVRALVLDSRYLVEPCGAGRSKLTHVCRTDVRGRSPDWYRRVFGLRCAAKVARIRSSFQPPSPNKL</sequence>
<evidence type="ECO:0000256" key="1">
    <source>
        <dbReference type="ARBA" id="ARBA00022468"/>
    </source>
</evidence>
<dbReference type="InterPro" id="IPR002913">
    <property type="entry name" value="START_lipid-bd_dom"/>
</dbReference>
<organism evidence="6 7">
    <name type="scientific">Petromyzon marinus</name>
    <name type="common">Sea lamprey</name>
    <dbReference type="NCBI Taxonomy" id="7757"/>
    <lineage>
        <taxon>Eukaryota</taxon>
        <taxon>Metazoa</taxon>
        <taxon>Chordata</taxon>
        <taxon>Craniata</taxon>
        <taxon>Vertebrata</taxon>
        <taxon>Cyclostomata</taxon>
        <taxon>Hyperoartia</taxon>
        <taxon>Petromyzontiformes</taxon>
        <taxon>Petromyzontidae</taxon>
        <taxon>Petromyzon</taxon>
    </lineage>
</organism>
<feature type="region of interest" description="Disordered" evidence="3">
    <location>
        <begin position="848"/>
        <end position="872"/>
    </location>
</feature>
<dbReference type="InterPro" id="IPR008936">
    <property type="entry name" value="Rho_GTPase_activation_prot"/>
</dbReference>
<dbReference type="Proteomes" id="UP001318040">
    <property type="component" value="Chromosome 18"/>
</dbReference>
<keyword evidence="2" id="KW-0597">Phosphoprotein</keyword>
<keyword evidence="1" id="KW-0343">GTPase activation</keyword>
<dbReference type="InterPro" id="IPR000198">
    <property type="entry name" value="RhoGAP_dom"/>
</dbReference>
<feature type="compositionally biased region" description="Polar residues" evidence="3">
    <location>
        <begin position="587"/>
        <end position="604"/>
    </location>
</feature>
<evidence type="ECO:0000313" key="7">
    <source>
        <dbReference type="RefSeq" id="XP_032812307.1"/>
    </source>
</evidence>
<dbReference type="Gene3D" id="1.10.287.2070">
    <property type="match status" value="1"/>
</dbReference>
<evidence type="ECO:0000259" key="4">
    <source>
        <dbReference type="PROSITE" id="PS50238"/>
    </source>
</evidence>
<evidence type="ECO:0000259" key="5">
    <source>
        <dbReference type="PROSITE" id="PS50848"/>
    </source>
</evidence>
<evidence type="ECO:0000256" key="2">
    <source>
        <dbReference type="ARBA" id="ARBA00022553"/>
    </source>
</evidence>
<feature type="compositionally biased region" description="Basic and acidic residues" evidence="3">
    <location>
        <begin position="11"/>
        <end position="20"/>
    </location>
</feature>
<feature type="domain" description="Rho-GAP" evidence="4">
    <location>
        <begin position="685"/>
        <end position="899"/>
    </location>
</feature>
<evidence type="ECO:0000313" key="6">
    <source>
        <dbReference type="Proteomes" id="UP001318040"/>
    </source>
</evidence>
<dbReference type="SUPFAM" id="SSF55961">
    <property type="entry name" value="Bet v1-like"/>
    <property type="match status" value="1"/>
</dbReference>
<dbReference type="PROSITE" id="PS50238">
    <property type="entry name" value="RHOGAP"/>
    <property type="match status" value="1"/>
</dbReference>
<evidence type="ECO:0000256" key="3">
    <source>
        <dbReference type="SAM" id="MobiDB-lite"/>
    </source>
</evidence>
<dbReference type="GO" id="GO:0030036">
    <property type="term" value="P:actin cytoskeleton organization"/>
    <property type="evidence" value="ECO:0007669"/>
    <property type="project" value="TreeGrafter"/>
</dbReference>
<dbReference type="KEGG" id="pmrn:116943517"/>
<dbReference type="PROSITE" id="PS50848">
    <property type="entry name" value="START"/>
    <property type="match status" value="1"/>
</dbReference>
<feature type="region of interest" description="Disordered" evidence="3">
    <location>
        <begin position="538"/>
        <end position="614"/>
    </location>
</feature>
<dbReference type="Pfam" id="PF00620">
    <property type="entry name" value="RhoGAP"/>
    <property type="match status" value="1"/>
</dbReference>
<keyword evidence="6" id="KW-1185">Reference proteome</keyword>
<dbReference type="SMART" id="SM00234">
    <property type="entry name" value="START"/>
    <property type="match status" value="1"/>
</dbReference>
<dbReference type="GO" id="GO:0035023">
    <property type="term" value="P:regulation of Rho protein signal transduction"/>
    <property type="evidence" value="ECO:0007669"/>
    <property type="project" value="TreeGrafter"/>
</dbReference>
<proteinExistence type="predicted"/>